<keyword evidence="3" id="KW-1185">Reference proteome</keyword>
<gene>
    <name evidence="2" type="ORF">SAMN05192573_12821</name>
</gene>
<organism evidence="2 3">
    <name type="scientific">Mucilaginibacter gossypii</name>
    <dbReference type="NCBI Taxonomy" id="551996"/>
    <lineage>
        <taxon>Bacteria</taxon>
        <taxon>Pseudomonadati</taxon>
        <taxon>Bacteroidota</taxon>
        <taxon>Sphingobacteriia</taxon>
        <taxon>Sphingobacteriales</taxon>
        <taxon>Sphingobacteriaceae</taxon>
        <taxon>Mucilaginibacter</taxon>
    </lineage>
</organism>
<dbReference type="RefSeq" id="WP_091176002.1">
    <property type="nucleotide sequence ID" value="NZ_FNCG01000028.1"/>
</dbReference>
<protein>
    <recommendedName>
        <fullName evidence="1">DUF6265 domain-containing protein</fullName>
    </recommendedName>
</protein>
<dbReference type="Pfam" id="PF19780">
    <property type="entry name" value="DUF6265"/>
    <property type="match status" value="1"/>
</dbReference>
<dbReference type="EMBL" id="FNCG01000028">
    <property type="protein sequence ID" value="SDI69313.1"/>
    <property type="molecule type" value="Genomic_DNA"/>
</dbReference>
<proteinExistence type="predicted"/>
<feature type="domain" description="DUF6265" evidence="1">
    <location>
        <begin position="36"/>
        <end position="145"/>
    </location>
</feature>
<dbReference type="AlphaFoldDB" id="A0A1G8MN09"/>
<sequence length="163" mass="18615">MTLLHQFKLQLLIVLCITSAHSIFGQQKNQPITHAKWLIGSWKNQSAKTVDIETWKKLNDSTFIGRSYSLTGADTVSSEHIRMEQHKGQLYYIPTIKNQNDGKAVIFTLTSSDNNHLVFENPEHDFPQKITYTQITNDSLVAEISGTKKGRQKAIQFPMKRVK</sequence>
<evidence type="ECO:0000259" key="1">
    <source>
        <dbReference type="Pfam" id="PF19780"/>
    </source>
</evidence>
<dbReference type="STRING" id="551996.SAMN05192573_12821"/>
<reference evidence="3" key="1">
    <citation type="submission" date="2016-10" db="EMBL/GenBank/DDBJ databases">
        <authorList>
            <person name="Varghese N."/>
            <person name="Submissions S."/>
        </authorList>
    </citation>
    <scope>NUCLEOTIDE SEQUENCE [LARGE SCALE GENOMIC DNA]</scope>
    <source>
        <strain evidence="3">Gh-67</strain>
    </source>
</reference>
<dbReference type="Proteomes" id="UP000199705">
    <property type="component" value="Unassembled WGS sequence"/>
</dbReference>
<evidence type="ECO:0000313" key="2">
    <source>
        <dbReference type="EMBL" id="SDI69313.1"/>
    </source>
</evidence>
<evidence type="ECO:0000313" key="3">
    <source>
        <dbReference type="Proteomes" id="UP000199705"/>
    </source>
</evidence>
<name>A0A1G8MN09_9SPHI</name>
<accession>A0A1G8MN09</accession>
<dbReference type="InterPro" id="IPR046232">
    <property type="entry name" value="DUF6265"/>
</dbReference>